<comment type="caution">
    <text evidence="2">The sequence shown here is derived from an EMBL/GenBank/DDBJ whole genome shotgun (WGS) entry which is preliminary data.</text>
</comment>
<dbReference type="Proteomes" id="UP000550707">
    <property type="component" value="Unassembled WGS sequence"/>
</dbReference>
<keyword evidence="3" id="KW-1185">Reference proteome</keyword>
<evidence type="ECO:0000256" key="1">
    <source>
        <dbReference type="SAM" id="MobiDB-lite"/>
    </source>
</evidence>
<dbReference type="InterPro" id="IPR039019">
    <property type="entry name" value="CATSPERZ"/>
</dbReference>
<accession>A0A7J8ENN9</accession>
<dbReference type="GO" id="GO:0036128">
    <property type="term" value="C:CatSper complex"/>
    <property type="evidence" value="ECO:0007669"/>
    <property type="project" value="InterPro"/>
</dbReference>
<evidence type="ECO:0000313" key="3">
    <source>
        <dbReference type="Proteomes" id="UP000550707"/>
    </source>
</evidence>
<dbReference type="GO" id="GO:0030317">
    <property type="term" value="P:flagellated sperm motility"/>
    <property type="evidence" value="ECO:0007669"/>
    <property type="project" value="InterPro"/>
</dbReference>
<gene>
    <name evidence="2" type="ORF">HJG59_002150</name>
</gene>
<sequence>MEETPFKASDKSSGRHDSVKSSSKSDIRNLWSTATLSQPKLNSRLTSVYEDSELESSSIDSKTGQWYNQKTSHDSDGVWEECNDGIDKVCTKQEEPDRHDGPRSSLRRHLEGDEDFPGTKMEISSSMSSLSILKRTPHQAYWVEQQNRLPLPLMELMENEALEILTKALRRLGKDHILTKQLQRYIERLKGRRNKRQHRSLD</sequence>
<feature type="region of interest" description="Disordered" evidence="1">
    <location>
        <begin position="1"/>
        <end position="33"/>
    </location>
</feature>
<dbReference type="PANTHER" id="PTHR42155">
    <property type="entry name" value="CATION CHANNEL SPERM-ASSOCIATED PROTEIN SUBUNIT ZETA"/>
    <property type="match status" value="1"/>
</dbReference>
<feature type="compositionally biased region" description="Basic and acidic residues" evidence="1">
    <location>
        <begin position="1"/>
        <end position="27"/>
    </location>
</feature>
<feature type="region of interest" description="Disordered" evidence="1">
    <location>
        <begin position="92"/>
        <end position="119"/>
    </location>
</feature>
<protein>
    <submittedName>
        <fullName evidence="2">Catsper channel auxiliary subunit zeta</fullName>
    </submittedName>
</protein>
<dbReference type="EMBL" id="JACASF010000013">
    <property type="protein sequence ID" value="KAF6437128.1"/>
    <property type="molecule type" value="Genomic_DNA"/>
</dbReference>
<feature type="region of interest" description="Disordered" evidence="1">
    <location>
        <begin position="49"/>
        <end position="74"/>
    </location>
</feature>
<dbReference type="GO" id="GO:0097228">
    <property type="term" value="C:sperm principal piece"/>
    <property type="evidence" value="ECO:0007669"/>
    <property type="project" value="TreeGrafter"/>
</dbReference>
<name>A0A7J8ENN9_MOLMO</name>
<feature type="compositionally biased region" description="Basic and acidic residues" evidence="1">
    <location>
        <begin position="92"/>
        <end position="102"/>
    </location>
</feature>
<organism evidence="2 3">
    <name type="scientific">Molossus molossus</name>
    <name type="common">Pallas' mastiff bat</name>
    <name type="synonym">Vespertilio molossus</name>
    <dbReference type="NCBI Taxonomy" id="27622"/>
    <lineage>
        <taxon>Eukaryota</taxon>
        <taxon>Metazoa</taxon>
        <taxon>Chordata</taxon>
        <taxon>Craniata</taxon>
        <taxon>Vertebrata</taxon>
        <taxon>Euteleostomi</taxon>
        <taxon>Mammalia</taxon>
        <taxon>Eutheria</taxon>
        <taxon>Laurasiatheria</taxon>
        <taxon>Chiroptera</taxon>
        <taxon>Yangochiroptera</taxon>
        <taxon>Molossidae</taxon>
        <taxon>Molossus</taxon>
    </lineage>
</organism>
<reference evidence="2 3" key="1">
    <citation type="journal article" date="2020" name="Nature">
        <title>Six reference-quality genomes reveal evolution of bat adaptations.</title>
        <authorList>
            <person name="Jebb D."/>
            <person name="Huang Z."/>
            <person name="Pippel M."/>
            <person name="Hughes G.M."/>
            <person name="Lavrichenko K."/>
            <person name="Devanna P."/>
            <person name="Winkler S."/>
            <person name="Jermiin L.S."/>
            <person name="Skirmuntt E.C."/>
            <person name="Katzourakis A."/>
            <person name="Burkitt-Gray L."/>
            <person name="Ray D.A."/>
            <person name="Sullivan K.A.M."/>
            <person name="Roscito J.G."/>
            <person name="Kirilenko B.M."/>
            <person name="Davalos L.M."/>
            <person name="Corthals A.P."/>
            <person name="Power M.L."/>
            <person name="Jones G."/>
            <person name="Ransome R.D."/>
            <person name="Dechmann D.K.N."/>
            <person name="Locatelli A.G."/>
            <person name="Puechmaille S.J."/>
            <person name="Fedrigo O."/>
            <person name="Jarvis E.D."/>
            <person name="Hiller M."/>
            <person name="Vernes S.C."/>
            <person name="Myers E.W."/>
            <person name="Teeling E.C."/>
        </authorList>
    </citation>
    <scope>NUCLEOTIDE SEQUENCE [LARGE SCALE GENOMIC DNA]</scope>
    <source>
        <strain evidence="2">MMolMol1</strain>
        <tissue evidence="2">Muscle</tissue>
    </source>
</reference>
<evidence type="ECO:0000313" key="2">
    <source>
        <dbReference type="EMBL" id="KAF6437128.1"/>
    </source>
</evidence>
<dbReference type="GO" id="GO:0048240">
    <property type="term" value="P:sperm capacitation"/>
    <property type="evidence" value="ECO:0007669"/>
    <property type="project" value="InterPro"/>
</dbReference>
<dbReference type="PANTHER" id="PTHR42155:SF1">
    <property type="entry name" value="CATION CHANNEL SPERM-ASSOCIATED AUXILIARY SUBUNIT ZETA"/>
    <property type="match status" value="1"/>
</dbReference>
<proteinExistence type="predicted"/>
<dbReference type="AlphaFoldDB" id="A0A7J8ENN9"/>